<keyword evidence="2" id="KW-0240">DNA-directed RNA polymerase</keyword>
<evidence type="ECO:0000256" key="3">
    <source>
        <dbReference type="ARBA" id="ARBA00022515"/>
    </source>
</evidence>
<evidence type="ECO:0000256" key="6">
    <source>
        <dbReference type="ARBA" id="ARBA00022705"/>
    </source>
</evidence>
<dbReference type="CDD" id="cd03364">
    <property type="entry name" value="TOPRIM_DnaG_primases"/>
    <property type="match status" value="1"/>
</dbReference>
<reference evidence="15 16" key="1">
    <citation type="journal article" date="2019" name="Nat. Med.">
        <title>A library of human gut bacterial isolates paired with longitudinal multiomics data enables mechanistic microbiome research.</title>
        <authorList>
            <person name="Poyet M."/>
            <person name="Groussin M."/>
            <person name="Gibbons S.M."/>
            <person name="Avila-Pacheco J."/>
            <person name="Jiang X."/>
            <person name="Kearney S.M."/>
            <person name="Perrotta A.R."/>
            <person name="Berdy B."/>
            <person name="Zhao S."/>
            <person name="Lieberman T.D."/>
            <person name="Swanson P.K."/>
            <person name="Smith M."/>
            <person name="Roesemann S."/>
            <person name="Alexander J.E."/>
            <person name="Rich S.A."/>
            <person name="Livny J."/>
            <person name="Vlamakis H."/>
            <person name="Clish C."/>
            <person name="Bullock K."/>
            <person name="Deik A."/>
            <person name="Scott J."/>
            <person name="Pierce K.A."/>
            <person name="Xavier R.J."/>
            <person name="Alm E.J."/>
        </authorList>
    </citation>
    <scope>NUCLEOTIDE SEQUENCE [LARGE SCALE GENOMIC DNA]</scope>
    <source>
        <strain evidence="15 16">BIOML-A21</strain>
    </source>
</reference>
<keyword evidence="11" id="KW-0238">DNA-binding</keyword>
<dbReference type="Gene3D" id="3.40.1360.10">
    <property type="match status" value="1"/>
</dbReference>
<evidence type="ECO:0000313" key="16">
    <source>
        <dbReference type="Proteomes" id="UP000442334"/>
    </source>
</evidence>
<dbReference type="Gene3D" id="3.90.980.10">
    <property type="entry name" value="DNA primase, catalytic core, N-terminal domain"/>
    <property type="match status" value="1"/>
</dbReference>
<evidence type="ECO:0000256" key="5">
    <source>
        <dbReference type="ARBA" id="ARBA00022695"/>
    </source>
</evidence>
<evidence type="ECO:0000256" key="2">
    <source>
        <dbReference type="ARBA" id="ARBA00022478"/>
    </source>
</evidence>
<dbReference type="InterPro" id="IPR013264">
    <property type="entry name" value="DNAG_N"/>
</dbReference>
<proteinExistence type="predicted"/>
<dbReference type="GO" id="GO:0008270">
    <property type="term" value="F:zinc ion binding"/>
    <property type="evidence" value="ECO:0007669"/>
    <property type="project" value="UniProtKB-KW"/>
</dbReference>
<dbReference type="InterPro" id="IPR002694">
    <property type="entry name" value="Znf_CHC2"/>
</dbReference>
<evidence type="ECO:0000256" key="8">
    <source>
        <dbReference type="ARBA" id="ARBA00022771"/>
    </source>
</evidence>
<gene>
    <name evidence="15" type="ORF">GAQ34_12140</name>
</gene>
<dbReference type="InterPro" id="IPR034151">
    <property type="entry name" value="TOPRIM_DnaG_bac"/>
</dbReference>
<feature type="domain" description="Zinc finger CHC2-type" evidence="14">
    <location>
        <begin position="32"/>
        <end position="86"/>
    </location>
</feature>
<dbReference type="GO" id="GO:0000428">
    <property type="term" value="C:DNA-directed RNA polymerase complex"/>
    <property type="evidence" value="ECO:0007669"/>
    <property type="project" value="UniProtKB-KW"/>
</dbReference>
<dbReference type="Gene3D" id="3.40.50.300">
    <property type="entry name" value="P-loop containing nucleotide triphosphate hydrolases"/>
    <property type="match status" value="1"/>
</dbReference>
<evidence type="ECO:0000256" key="4">
    <source>
        <dbReference type="ARBA" id="ARBA00022679"/>
    </source>
</evidence>
<dbReference type="Pfam" id="PF13155">
    <property type="entry name" value="Toprim_2"/>
    <property type="match status" value="1"/>
</dbReference>
<keyword evidence="6" id="KW-0235">DNA replication</keyword>
<name>A0A7J5H524_BACUN</name>
<evidence type="ECO:0000256" key="7">
    <source>
        <dbReference type="ARBA" id="ARBA00022723"/>
    </source>
</evidence>
<dbReference type="Proteomes" id="UP000442334">
    <property type="component" value="Unassembled WGS sequence"/>
</dbReference>
<dbReference type="GO" id="GO:0006269">
    <property type="term" value="P:DNA replication, synthesis of primer"/>
    <property type="evidence" value="ECO:0007669"/>
    <property type="project" value="UniProtKB-KW"/>
</dbReference>
<evidence type="ECO:0000256" key="1">
    <source>
        <dbReference type="ARBA" id="ARBA00001947"/>
    </source>
</evidence>
<dbReference type="PANTHER" id="PTHR30313">
    <property type="entry name" value="DNA PRIMASE"/>
    <property type="match status" value="1"/>
</dbReference>
<dbReference type="SUPFAM" id="SSF52540">
    <property type="entry name" value="P-loop containing nucleoside triphosphate hydrolases"/>
    <property type="match status" value="1"/>
</dbReference>
<dbReference type="InterPro" id="IPR036977">
    <property type="entry name" value="DNA_primase_Znf_CHC2"/>
</dbReference>
<sequence length="1099" mass="125820">MISESTINKVRELSIEDVLEPYVRLSRKGSTLMGVCPFHEERTGSFSVSPGKNLFHCFSCNRGGDAITFIMEKENFSFMEAIEFLARRHNIPIEYVEGQDKEQAAKNQHKEKLLATLGHVQAFFVGSLLMPDSDESRLAREYAYRRWPEEFCSIAGIGYAPRDGGAFMEFCRTKGLDEDTLFELGLLRRGDDGHVYAMFRRRIMIPIRNRWGRIIAYTARYIGNNPRAPKYINSPNSTVYAKGECLFGIDRASRERSAEYFIIVEGAPDVLRMQSIGYDNTVAALGTAWTDSQFERLKKYTSSLCFIPDSDVSEGKPFGPGFEAVMANGTAAVRKGFHVTVRELPFAEIPVGENGWDVKPGKNDADSFIHSREDYTSLKERLFIVWLAQKRFLVADSLVEERKCVSEIADLMRYVKDQLIFNQCIDELARIYGKAKLWRDAVTQARGEARKRQDKLTPMDERQREAELLRQHGLFIRENCYYATGDDDEEPSRISNFIMEPLFHIEDENNGTRIFRMRNTYNICRVIELRESELCSLNSFQQKVGSVGNYVWLAKIDKLNRVKEYLYSKTDTAERVRKLGWNATEGFFAFGNGILTDGTFRKVDDLGIVRGVNGKAFYIPACSKIYIHNLEIFQFERLMVHENWNGIKLYDYVERLVEVFGENATVAFCYLLSTLFRDVVFRRTRHFPILNLFGEKGTGKTTLATSLQAFFIHGVDPPNLSVSTIPAMNDRVSQAVNTLVVLDEYKNDLDIRKIAYLKGLWGGGGQTKKNANTDGMATQTIVSTGVVLCGQDKPTQDMALYTRVIFLGFSKTSFNQTEKSHYEDLVTVCNMGLSHLAVEVLNHRELFEKNFSEIYSITKRELAAKLENEKIHDRIFGNWVIPLAAFRTLETVIDVPFSYADLFDISLKGLRNQNELAQESSEVADFWNMLQGFQTSGKCVEKAHYRIRYMRSFRPISAKEDIEFKEARPILYLNMAAVASLFNSRNTNVTTNRSNWSTILSYLKSHPTYLGLKQDRFTILMPNGMPDYTIEMVGNEQVKKVKVNRPKALCFDYQQLKDMFGLDLETEVITDIQETMKEYDSAEDANFPSDKSMQKELPF</sequence>
<keyword evidence="4" id="KW-0808">Transferase</keyword>
<evidence type="ECO:0000256" key="10">
    <source>
        <dbReference type="ARBA" id="ARBA00022842"/>
    </source>
</evidence>
<keyword evidence="12" id="KW-0804">Transcription</keyword>
<evidence type="ECO:0000256" key="11">
    <source>
        <dbReference type="ARBA" id="ARBA00023125"/>
    </source>
</evidence>
<dbReference type="SUPFAM" id="SSF57783">
    <property type="entry name" value="Zinc beta-ribbon"/>
    <property type="match status" value="1"/>
</dbReference>
<evidence type="ECO:0000256" key="13">
    <source>
        <dbReference type="SAM" id="MobiDB-lite"/>
    </source>
</evidence>
<evidence type="ECO:0000256" key="12">
    <source>
        <dbReference type="ARBA" id="ARBA00023163"/>
    </source>
</evidence>
<dbReference type="SMART" id="SM00400">
    <property type="entry name" value="ZnF_CHCC"/>
    <property type="match status" value="1"/>
</dbReference>
<comment type="cofactor">
    <cofactor evidence="1">
        <name>Zn(2+)</name>
        <dbReference type="ChEBI" id="CHEBI:29105"/>
    </cofactor>
</comment>
<dbReference type="EMBL" id="WCUA01000012">
    <property type="protein sequence ID" value="KAB4184778.1"/>
    <property type="molecule type" value="Genomic_DNA"/>
</dbReference>
<evidence type="ECO:0000259" key="14">
    <source>
        <dbReference type="SMART" id="SM00400"/>
    </source>
</evidence>
<dbReference type="GO" id="GO:1990077">
    <property type="term" value="C:primosome complex"/>
    <property type="evidence" value="ECO:0007669"/>
    <property type="project" value="UniProtKB-KW"/>
</dbReference>
<comment type="caution">
    <text evidence="15">The sequence shown here is derived from an EMBL/GenBank/DDBJ whole genome shotgun (WGS) entry which is preliminary data.</text>
</comment>
<dbReference type="InterPro" id="IPR050219">
    <property type="entry name" value="DnaG_primase"/>
</dbReference>
<dbReference type="InterPro" id="IPR027417">
    <property type="entry name" value="P-loop_NTPase"/>
</dbReference>
<dbReference type="GO" id="GO:0005737">
    <property type="term" value="C:cytoplasm"/>
    <property type="evidence" value="ECO:0007669"/>
    <property type="project" value="TreeGrafter"/>
</dbReference>
<dbReference type="GO" id="GO:0003899">
    <property type="term" value="F:DNA-directed RNA polymerase activity"/>
    <property type="evidence" value="ECO:0007669"/>
    <property type="project" value="InterPro"/>
</dbReference>
<dbReference type="GO" id="GO:0003677">
    <property type="term" value="F:DNA binding"/>
    <property type="evidence" value="ECO:0007669"/>
    <property type="project" value="UniProtKB-KW"/>
</dbReference>
<keyword evidence="3" id="KW-0639">Primosome</keyword>
<dbReference type="Pfam" id="PF08275">
    <property type="entry name" value="DNAG_N"/>
    <property type="match status" value="1"/>
</dbReference>
<keyword evidence="7" id="KW-0479">Metal-binding</keyword>
<dbReference type="InterPro" id="IPR037068">
    <property type="entry name" value="DNA_primase_core_N_sf"/>
</dbReference>
<protein>
    <submittedName>
        <fullName evidence="15">Toprim domain-containing protein</fullName>
    </submittedName>
</protein>
<evidence type="ECO:0000313" key="15">
    <source>
        <dbReference type="EMBL" id="KAB4184778.1"/>
    </source>
</evidence>
<accession>A0A7J5H524</accession>
<keyword evidence="8" id="KW-0863">Zinc-finger</keyword>
<dbReference type="AlphaFoldDB" id="A0A7J5H524"/>
<dbReference type="Gene3D" id="3.90.580.10">
    <property type="entry name" value="Zinc finger, CHC2-type domain"/>
    <property type="match status" value="1"/>
</dbReference>
<organism evidence="15 16">
    <name type="scientific">Bacteroides uniformis</name>
    <dbReference type="NCBI Taxonomy" id="820"/>
    <lineage>
        <taxon>Bacteria</taxon>
        <taxon>Pseudomonadati</taxon>
        <taxon>Bacteroidota</taxon>
        <taxon>Bacteroidia</taxon>
        <taxon>Bacteroidales</taxon>
        <taxon>Bacteroidaceae</taxon>
        <taxon>Bacteroides</taxon>
    </lineage>
</organism>
<dbReference type="Pfam" id="PF01807">
    <property type="entry name" value="Zn_ribbon_DnaG"/>
    <property type="match status" value="1"/>
</dbReference>
<dbReference type="PANTHER" id="PTHR30313:SF2">
    <property type="entry name" value="DNA PRIMASE"/>
    <property type="match status" value="1"/>
</dbReference>
<feature type="region of interest" description="Disordered" evidence="13">
    <location>
        <begin position="1080"/>
        <end position="1099"/>
    </location>
</feature>
<keyword evidence="10" id="KW-0460">Magnesium</keyword>
<keyword evidence="5" id="KW-0548">Nucleotidyltransferase</keyword>
<dbReference type="SUPFAM" id="SSF56731">
    <property type="entry name" value="DNA primase core"/>
    <property type="match status" value="1"/>
</dbReference>
<evidence type="ECO:0000256" key="9">
    <source>
        <dbReference type="ARBA" id="ARBA00022833"/>
    </source>
</evidence>
<dbReference type="FunFam" id="3.90.580.10:FF:000001">
    <property type="entry name" value="DNA primase"/>
    <property type="match status" value="1"/>
</dbReference>
<keyword evidence="9" id="KW-0862">Zinc</keyword>
<dbReference type="RefSeq" id="WP_151874683.1">
    <property type="nucleotide sequence ID" value="NZ_WCUA01000012.1"/>
</dbReference>